<dbReference type="EMBL" id="VWFC01000001">
    <property type="protein sequence ID" value="KAB1331530.1"/>
    <property type="molecule type" value="Genomic_DNA"/>
</dbReference>
<evidence type="ECO:0000256" key="1">
    <source>
        <dbReference type="SAM" id="Phobius"/>
    </source>
</evidence>
<gene>
    <name evidence="3" type="ORF">F3B53_01825</name>
    <name evidence="2" type="ORF">F3D71_21955</name>
</gene>
<feature type="transmembrane region" description="Helical" evidence="1">
    <location>
        <begin position="35"/>
        <end position="52"/>
    </location>
</feature>
<keyword evidence="1" id="KW-1133">Transmembrane helix</keyword>
<dbReference type="Proteomes" id="UP000323717">
    <property type="component" value="Unassembled WGS sequence"/>
</dbReference>
<evidence type="ECO:0000313" key="5">
    <source>
        <dbReference type="Proteomes" id="UP000375690"/>
    </source>
</evidence>
<evidence type="ECO:0000313" key="4">
    <source>
        <dbReference type="Proteomes" id="UP000323717"/>
    </source>
</evidence>
<dbReference type="RefSeq" id="WP_008777524.1">
    <property type="nucleotide sequence ID" value="NZ_CP113514.1"/>
</dbReference>
<name>A0A5M5BXF6_BACOV</name>
<keyword evidence="1" id="KW-0472">Membrane</keyword>
<dbReference type="EMBL" id="VWLE01000426">
    <property type="protein sequence ID" value="KAA3943200.1"/>
    <property type="molecule type" value="Genomic_DNA"/>
</dbReference>
<protein>
    <recommendedName>
        <fullName evidence="6">Phage holin family protein</fullName>
    </recommendedName>
</protein>
<evidence type="ECO:0000313" key="3">
    <source>
        <dbReference type="EMBL" id="KAB1331530.1"/>
    </source>
</evidence>
<dbReference type="Proteomes" id="UP000375690">
    <property type="component" value="Unassembled WGS sequence"/>
</dbReference>
<evidence type="ECO:0000313" key="2">
    <source>
        <dbReference type="EMBL" id="KAA3943200.1"/>
    </source>
</evidence>
<organism evidence="2 4">
    <name type="scientific">Bacteroides ovatus</name>
    <dbReference type="NCBI Taxonomy" id="28116"/>
    <lineage>
        <taxon>Bacteria</taxon>
        <taxon>Pseudomonadati</taxon>
        <taxon>Bacteroidota</taxon>
        <taxon>Bacteroidia</taxon>
        <taxon>Bacteroidales</taxon>
        <taxon>Bacteroidaceae</taxon>
        <taxon>Bacteroides</taxon>
    </lineage>
</organism>
<keyword evidence="1" id="KW-0812">Transmembrane</keyword>
<sequence>MKIIRWIQNVAAAAAFIVALNLVDGLGVSIKDACTAGVLLVLSVAMLLGRALEEEERGAE</sequence>
<proteinExistence type="predicted"/>
<accession>A0A5M5BXF6</accession>
<comment type="caution">
    <text evidence="2">The sequence shown here is derived from an EMBL/GenBank/DDBJ whole genome shotgun (WGS) entry which is preliminary data.</text>
</comment>
<dbReference type="AlphaFoldDB" id="A0A5M5BXF6"/>
<evidence type="ECO:0008006" key="6">
    <source>
        <dbReference type="Google" id="ProtNLM"/>
    </source>
</evidence>
<reference evidence="4 5" key="1">
    <citation type="journal article" date="2019" name="Nat. Med.">
        <title>A library of human gut bacterial isolates paired with longitudinal multiomics data enables mechanistic microbiome research.</title>
        <authorList>
            <person name="Poyet M."/>
            <person name="Groussin M."/>
            <person name="Gibbons S.M."/>
            <person name="Avila-Pacheco J."/>
            <person name="Jiang X."/>
            <person name="Kearney S.M."/>
            <person name="Perrotta A.R."/>
            <person name="Berdy B."/>
            <person name="Zhao S."/>
            <person name="Lieberman T.D."/>
            <person name="Swanson P.K."/>
            <person name="Smith M."/>
            <person name="Roesemann S."/>
            <person name="Alexander J.E."/>
            <person name="Rich S.A."/>
            <person name="Livny J."/>
            <person name="Vlamakis H."/>
            <person name="Clish C."/>
            <person name="Bullock K."/>
            <person name="Deik A."/>
            <person name="Scott J."/>
            <person name="Pierce K.A."/>
            <person name="Xavier R.J."/>
            <person name="Alm E.J."/>
        </authorList>
    </citation>
    <scope>NUCLEOTIDE SEQUENCE [LARGE SCALE GENOMIC DNA]</scope>
    <source>
        <strain evidence="2 4">BIOML-A163</strain>
        <strain evidence="3 5">BIOML-A2</strain>
    </source>
</reference>